<proteinExistence type="inferred from homology"/>
<dbReference type="InterPro" id="IPR009852">
    <property type="entry name" value="CENPJ_C_dom"/>
</dbReference>
<dbReference type="EMBL" id="JAEHOD010000027">
    <property type="protein sequence ID" value="KAG2445259.1"/>
    <property type="molecule type" value="Genomic_DNA"/>
</dbReference>
<sequence length="1525" mass="154958">MEGVVGGPLRSSGALPVGGRFLRSSVRAAWATQQAEEDLELEEFRALETQIKADVVGGGSRRRQQHSQLQPQQQLQQPQGDQVQQGGSALGVPSSRSYAALHQQQHARPPVAPAPARHSSGSSGAVLLGRGAPGGGVQQPQPHHDRYGGLAGGAAAQHGNDLGAGDAGFNEVVEDEGEAAGELGWGAQHSAFIGVGSPGTAGGGLGRAEPSRAARMGGFGGDSSAVAGRAQQPSDGGASGPKAAAASGSGSGFDDADAWNDGSSFLGAAAGVGARGPGANNARASRGAAAAGSGGFGQQQQQQQPRNPQSQRLEDPWAAPPAGAAAGDEDAWDDVPGQLAPELGSGRQAGGKPGQAHQHDDQGGMDQPFVRALFKQQQQQRPQPGANARQAGAKAGAGGKGKGAEPAGPSQEDIERAKALEEQLASVAAERSALVRLRTELEKAANRLEQERNTWEKTRAEEQARWEAHREAEDGRLRRDRRVLEKQSKALLKLPNKKERSAMEAAEAALEAERREGRAREARHKLTVERLRRQLVELQERNHELREEVRWHEAQQLERGWSGGADGAGAGGTKSGKQGQAAKLAPGARPCRAAATQTEPLPFLPPLEDAAAATPPCGGGGGALDADGDYAGAEASLYGAQGGTSISGGAARRPGTAGAVSAPRAGSAGAPGARLRPVQQQQQPLPQQASQRAHKEPGPARAYSQQQQQPAWRVEREGGLLRKSAGGASATVSPSNLAYTNDDLPYHDDEDAELDNMVAGGYDDDGDEEELAYAADQAIAAEGYGFGEAGPVYGYGRPPGQSSHKRQQPPRAPPPQQQQRQPLQATTWWGQGGQGHTDYGHEGEEDCCDDDGVAIKAQQQLGPGAYSDRQQAVRRARGAAAAAAAGDNRGRNTAFDDQELVGDEAFDPQQPAEQKLEEEDEEDMAVEEGLGSEELAALAWRQHQDFMARMGLPPGSIATQPLYGAGAGQPGTGAAAAAGLKAAAAAAAAADGAGAGAGLERNARRPGAGPVGMPSAAQPGQSGPRQGPAHGQRGKTLDLDERAPGPSGRQSQQQQQQQQVAAGGGRAAAGAAQGTAGGGSSSRAGPATAGSRASSGAPLHAQQQQQRLAGANASAGVSAVAGPARPLVPGSLGQGSMQPAQQHQQQRQQQQQQQQTHVPAGGGTEGCLDGGGSMSELNGVSQTLAALRRQRQIEATAAAAAATAGGGAGARTGRSGWDDGAGGAAASYGGAWEQVAGARSGGSAGPAGQSLSWQEGGLGGRPEAGRAGAASAAAGGPGSRQMEYSAAGAAAVASAVANQQLHAGGGTSASTSTSRVPASGAGVDARSRAEASLGRFDAVGGVGGGGGGLGGGVLVREVRHGDGKLERVYSSGARLVLFANGTRKVALADGSTRVYFTNGDIKWTSPHLPPAASATLGRTPPGAASSSTSSPNNNNNGGGVVHYYYAEVGTWHSTYGGEGGVEVFYFPSGQVEAHHPGRGKEIAFPDGVLRVVTADGDEVDVAPEQLSWAIQQPQPDVSMLGDDVL</sequence>
<feature type="compositionally biased region" description="Gly residues" evidence="2">
    <location>
        <begin position="1160"/>
        <end position="1173"/>
    </location>
</feature>
<feature type="region of interest" description="Disordered" evidence="2">
    <location>
        <begin position="905"/>
        <end position="928"/>
    </location>
</feature>
<feature type="region of interest" description="Disordered" evidence="2">
    <location>
        <begin position="1237"/>
        <end position="1280"/>
    </location>
</feature>
<feature type="compositionally biased region" description="Low complexity" evidence="2">
    <location>
        <begin position="1134"/>
        <end position="1155"/>
    </location>
</feature>
<feature type="region of interest" description="Disordered" evidence="2">
    <location>
        <begin position="786"/>
        <end position="848"/>
    </location>
</feature>
<dbReference type="OrthoDB" id="10252174at2759"/>
<comment type="similarity">
    <text evidence="1">Belongs to the TCP10 family.</text>
</comment>
<feature type="region of interest" description="Disordered" evidence="2">
    <location>
        <begin position="446"/>
        <end position="521"/>
    </location>
</feature>
<feature type="region of interest" description="Disordered" evidence="2">
    <location>
        <begin position="1303"/>
        <end position="1323"/>
    </location>
</feature>
<dbReference type="PANTHER" id="PTHR10331:SF6">
    <property type="entry name" value="SPINDLE ASSEMBLY ABNORMAL 4"/>
    <property type="match status" value="1"/>
</dbReference>
<feature type="compositionally biased region" description="Low complexity" evidence="2">
    <location>
        <begin position="1109"/>
        <end position="1124"/>
    </location>
</feature>
<feature type="region of interest" description="Disordered" evidence="2">
    <location>
        <begin position="55"/>
        <end position="165"/>
    </location>
</feature>
<feature type="compositionally biased region" description="Polar residues" evidence="2">
    <location>
        <begin position="730"/>
        <end position="739"/>
    </location>
</feature>
<organism evidence="4 5">
    <name type="scientific">Chlamydomonas schloesseri</name>
    <dbReference type="NCBI Taxonomy" id="2026947"/>
    <lineage>
        <taxon>Eukaryota</taxon>
        <taxon>Viridiplantae</taxon>
        <taxon>Chlorophyta</taxon>
        <taxon>core chlorophytes</taxon>
        <taxon>Chlorophyceae</taxon>
        <taxon>CS clade</taxon>
        <taxon>Chlamydomonadales</taxon>
        <taxon>Chlamydomonadaceae</taxon>
        <taxon>Chlamydomonas</taxon>
    </lineage>
</organism>
<feature type="compositionally biased region" description="Low complexity" evidence="2">
    <location>
        <begin position="267"/>
        <end position="291"/>
    </location>
</feature>
<feature type="compositionally biased region" description="Low complexity" evidence="2">
    <location>
        <begin position="102"/>
        <end position="130"/>
    </location>
</feature>
<feature type="compositionally biased region" description="Low complexity" evidence="2">
    <location>
        <begin position="1419"/>
        <end position="1435"/>
    </location>
</feature>
<dbReference type="Gene3D" id="2.60.450.20">
    <property type="match status" value="1"/>
</dbReference>
<reference evidence="4" key="1">
    <citation type="journal article" date="2020" name="bioRxiv">
        <title>Comparative genomics of Chlamydomonas.</title>
        <authorList>
            <person name="Craig R.J."/>
            <person name="Hasan A.R."/>
            <person name="Ness R.W."/>
            <person name="Keightley P.D."/>
        </authorList>
    </citation>
    <scope>NUCLEOTIDE SEQUENCE</scope>
    <source>
        <strain evidence="4">CCAP 11/173</strain>
    </source>
</reference>
<gene>
    <name evidence="4" type="ORF">HYH02_008727</name>
</gene>
<feature type="compositionally biased region" description="Low complexity" evidence="2">
    <location>
        <begin position="1265"/>
        <end position="1274"/>
    </location>
</feature>
<feature type="compositionally biased region" description="Low complexity" evidence="2">
    <location>
        <begin position="66"/>
        <end position="87"/>
    </location>
</feature>
<accession>A0A835WD40</accession>
<feature type="compositionally biased region" description="Basic and acidic residues" evidence="2">
    <location>
        <begin position="446"/>
        <end position="488"/>
    </location>
</feature>
<evidence type="ECO:0000313" key="5">
    <source>
        <dbReference type="Proteomes" id="UP000613740"/>
    </source>
</evidence>
<evidence type="ECO:0000259" key="3">
    <source>
        <dbReference type="Pfam" id="PF07202"/>
    </source>
</evidence>
<evidence type="ECO:0000256" key="2">
    <source>
        <dbReference type="SAM" id="MobiDB-lite"/>
    </source>
</evidence>
<feature type="domain" description="Centromere protein J C-terminal" evidence="3">
    <location>
        <begin position="1356"/>
        <end position="1385"/>
    </location>
</feature>
<feature type="compositionally biased region" description="Gly residues" evidence="2">
    <location>
        <begin position="561"/>
        <end position="574"/>
    </location>
</feature>
<feature type="compositionally biased region" description="Low complexity" evidence="2">
    <location>
        <begin position="817"/>
        <end position="829"/>
    </location>
</feature>
<dbReference type="Pfam" id="PF07202">
    <property type="entry name" value="Tcp10_C"/>
    <property type="match status" value="1"/>
</dbReference>
<evidence type="ECO:0000313" key="4">
    <source>
        <dbReference type="EMBL" id="KAG2445259.1"/>
    </source>
</evidence>
<feature type="compositionally biased region" description="Low complexity" evidence="2">
    <location>
        <begin position="234"/>
        <end position="248"/>
    </location>
</feature>
<feature type="compositionally biased region" description="Low complexity" evidence="2">
    <location>
        <begin position="1081"/>
        <end position="1098"/>
    </location>
</feature>
<feature type="compositionally biased region" description="Low complexity" evidence="2">
    <location>
        <begin position="648"/>
        <end position="691"/>
    </location>
</feature>
<feature type="compositionally biased region" description="Basic and acidic residues" evidence="2">
    <location>
        <begin position="511"/>
        <end position="521"/>
    </location>
</feature>
<feature type="compositionally biased region" description="Low complexity" evidence="2">
    <location>
        <begin position="376"/>
        <end position="394"/>
    </location>
</feature>
<feature type="compositionally biased region" description="Low complexity" evidence="2">
    <location>
        <begin position="298"/>
        <end position="326"/>
    </location>
</feature>
<keyword evidence="5" id="KW-1185">Reference proteome</keyword>
<feature type="region of interest" description="Disordered" evidence="2">
    <location>
        <begin position="1407"/>
        <end position="1436"/>
    </location>
</feature>
<dbReference type="InterPro" id="IPR026581">
    <property type="entry name" value="TCP10L/CENPJ"/>
</dbReference>
<dbReference type="Proteomes" id="UP000613740">
    <property type="component" value="Unassembled WGS sequence"/>
</dbReference>
<dbReference type="PANTHER" id="PTHR10331">
    <property type="entry name" value="T COMPLEX PROTEIN 10"/>
    <property type="match status" value="1"/>
</dbReference>
<evidence type="ECO:0000256" key="1">
    <source>
        <dbReference type="ARBA" id="ARBA00005627"/>
    </source>
</evidence>
<dbReference type="InterPro" id="IPR047002">
    <property type="entry name" value="Tcp10_C_sf"/>
</dbReference>
<protein>
    <recommendedName>
        <fullName evidence="3">Centromere protein J C-terminal domain-containing protein</fullName>
    </recommendedName>
</protein>
<feature type="region of interest" description="Disordered" evidence="2">
    <location>
        <begin position="557"/>
        <end position="751"/>
    </location>
</feature>
<name>A0A835WD40_9CHLO</name>
<feature type="region of interest" description="Disordered" evidence="2">
    <location>
        <begin position="201"/>
        <end position="414"/>
    </location>
</feature>
<feature type="compositionally biased region" description="Low complexity" evidence="2">
    <location>
        <begin position="1044"/>
        <end position="1061"/>
    </location>
</feature>
<feature type="compositionally biased region" description="Acidic residues" evidence="2">
    <location>
        <begin position="916"/>
        <end position="926"/>
    </location>
</feature>
<comment type="caution">
    <text evidence="4">The sequence shown here is derived from an EMBL/GenBank/DDBJ whole genome shotgun (WGS) entry which is preliminary data.</text>
</comment>
<feature type="region of interest" description="Disordered" evidence="2">
    <location>
        <begin position="997"/>
        <end position="1175"/>
    </location>
</feature>